<evidence type="ECO:0000313" key="3">
    <source>
        <dbReference type="Proteomes" id="UP000276232"/>
    </source>
</evidence>
<keyword evidence="3" id="KW-1185">Reference proteome</keyword>
<comment type="caution">
    <text evidence="2">The sequence shown here is derived from an EMBL/GenBank/DDBJ whole genome shotgun (WGS) entry which is preliminary data.</text>
</comment>
<dbReference type="RefSeq" id="WP_123380280.1">
    <property type="nucleotide sequence ID" value="NZ_RJKN01000005.1"/>
</dbReference>
<dbReference type="InParanoid" id="A0A3N1HK56"/>
<proteinExistence type="predicted"/>
<keyword evidence="1" id="KW-0472">Membrane</keyword>
<organism evidence="2 3">
    <name type="scientific">Pseudokineococcus lusitanus</name>
    <dbReference type="NCBI Taxonomy" id="763993"/>
    <lineage>
        <taxon>Bacteria</taxon>
        <taxon>Bacillati</taxon>
        <taxon>Actinomycetota</taxon>
        <taxon>Actinomycetes</taxon>
        <taxon>Kineosporiales</taxon>
        <taxon>Kineosporiaceae</taxon>
        <taxon>Pseudokineococcus</taxon>
    </lineage>
</organism>
<feature type="transmembrane region" description="Helical" evidence="1">
    <location>
        <begin position="101"/>
        <end position="120"/>
    </location>
</feature>
<evidence type="ECO:0000313" key="2">
    <source>
        <dbReference type="EMBL" id="ROP42903.1"/>
    </source>
</evidence>
<dbReference type="EMBL" id="RJKN01000005">
    <property type="protein sequence ID" value="ROP42903.1"/>
    <property type="molecule type" value="Genomic_DNA"/>
</dbReference>
<sequence>MTATTTDRGAARQERRLALPVAVGLGLFLGGGRLVGVLATVSGPGADAARAGLVVGSAVLTYGGAVVASVGALALARRLLAHQVSGEEMTAHPYRSRRHRSALAAVVAGLVLMAASQLAFELSFTLGDGYFPGAGLGEVGVAVAIAGTYLGPLVTAVGTFASVRGLEDASTARRTEVPPPDVTDLDA</sequence>
<gene>
    <name evidence="2" type="ORF">EDC03_2192</name>
</gene>
<keyword evidence="1" id="KW-0812">Transmembrane</keyword>
<keyword evidence="1" id="KW-1133">Transmembrane helix</keyword>
<accession>A0A3N1HK56</accession>
<evidence type="ECO:0000256" key="1">
    <source>
        <dbReference type="SAM" id="Phobius"/>
    </source>
</evidence>
<feature type="transmembrane region" description="Helical" evidence="1">
    <location>
        <begin position="59"/>
        <end position="80"/>
    </location>
</feature>
<dbReference type="AlphaFoldDB" id="A0A3N1HK56"/>
<feature type="transmembrane region" description="Helical" evidence="1">
    <location>
        <begin position="17"/>
        <end position="39"/>
    </location>
</feature>
<reference evidence="2 3" key="1">
    <citation type="journal article" date="2015" name="Stand. Genomic Sci.">
        <title>Genomic Encyclopedia of Bacterial and Archaeal Type Strains, Phase III: the genomes of soil and plant-associated and newly described type strains.</title>
        <authorList>
            <person name="Whitman W.B."/>
            <person name="Woyke T."/>
            <person name="Klenk H.P."/>
            <person name="Zhou Y."/>
            <person name="Lilburn T.G."/>
            <person name="Beck B.J."/>
            <person name="De Vos P."/>
            <person name="Vandamme P."/>
            <person name="Eisen J.A."/>
            <person name="Garrity G."/>
            <person name="Hugenholtz P."/>
            <person name="Kyrpides N.C."/>
        </authorList>
    </citation>
    <scope>NUCLEOTIDE SEQUENCE [LARGE SCALE GENOMIC DNA]</scope>
    <source>
        <strain evidence="2 3">CECT 7306</strain>
    </source>
</reference>
<name>A0A3N1HK56_9ACTN</name>
<dbReference type="Proteomes" id="UP000276232">
    <property type="component" value="Unassembled WGS sequence"/>
</dbReference>
<protein>
    <submittedName>
        <fullName evidence="2">Uncharacterized protein</fullName>
    </submittedName>
</protein>
<feature type="transmembrane region" description="Helical" evidence="1">
    <location>
        <begin position="140"/>
        <end position="163"/>
    </location>
</feature>